<comment type="caution">
    <text evidence="7">The sequence shown here is derived from an EMBL/GenBank/DDBJ whole genome shotgun (WGS) entry which is preliminary data.</text>
</comment>
<dbReference type="EMBL" id="RFFH01000014">
    <property type="protein sequence ID" value="RMI29541.1"/>
    <property type="molecule type" value="Genomic_DNA"/>
</dbReference>
<protein>
    <submittedName>
        <fullName evidence="7">DUF4226 domain-containing protein</fullName>
    </submittedName>
</protein>
<feature type="region of interest" description="Disordered" evidence="5">
    <location>
        <begin position="76"/>
        <end position="102"/>
    </location>
</feature>
<name>A0A3M2KWE0_9NOCA</name>
<accession>A0A3M2KWE0</accession>
<gene>
    <name evidence="7" type="ORF">EBN03_26085</name>
</gene>
<dbReference type="InterPro" id="IPR038765">
    <property type="entry name" value="Papain-like_cys_pep_sf"/>
</dbReference>
<dbReference type="Pfam" id="PF00877">
    <property type="entry name" value="NLPC_P60"/>
    <property type="match status" value="1"/>
</dbReference>
<comment type="similarity">
    <text evidence="1">Belongs to the peptidase C40 family.</text>
</comment>
<organism evidence="7 8">
    <name type="scientific">Nocardia stercoris</name>
    <dbReference type="NCBI Taxonomy" id="2483361"/>
    <lineage>
        <taxon>Bacteria</taxon>
        <taxon>Bacillati</taxon>
        <taxon>Actinomycetota</taxon>
        <taxon>Actinomycetes</taxon>
        <taxon>Mycobacteriales</taxon>
        <taxon>Nocardiaceae</taxon>
        <taxon>Nocardia</taxon>
    </lineage>
</organism>
<dbReference type="PANTHER" id="PTHR47359:SF3">
    <property type="entry name" value="NLP_P60 DOMAIN-CONTAINING PROTEIN-RELATED"/>
    <property type="match status" value="1"/>
</dbReference>
<evidence type="ECO:0000313" key="7">
    <source>
        <dbReference type="EMBL" id="RMI29541.1"/>
    </source>
</evidence>
<keyword evidence="8" id="KW-1185">Reference proteome</keyword>
<dbReference type="AlphaFoldDB" id="A0A3M2KWE0"/>
<dbReference type="Pfam" id="PF10774">
    <property type="entry name" value="DUF4226"/>
    <property type="match status" value="1"/>
</dbReference>
<feature type="compositionally biased region" description="Gly residues" evidence="5">
    <location>
        <begin position="78"/>
        <end position="98"/>
    </location>
</feature>
<dbReference type="InterPro" id="IPR019710">
    <property type="entry name" value="DUF4226"/>
</dbReference>
<evidence type="ECO:0000256" key="2">
    <source>
        <dbReference type="ARBA" id="ARBA00022670"/>
    </source>
</evidence>
<evidence type="ECO:0000256" key="5">
    <source>
        <dbReference type="SAM" id="MobiDB-lite"/>
    </source>
</evidence>
<keyword evidence="3" id="KW-0378">Hydrolase</keyword>
<sequence>MARDRAPGTHDAAQQPDQLIAQMLPQLLQSGLLMLAMLPQLTGSQNGADGSGGTGGLSPQAQRTLQVLEQLKQAYGNGTLGGPDTGGLGTGQDSGADGGSATAQGLSNAQLYQKMKAQAYDNLDNQLAHYLTGIAGSQGIDQKAMNQVIQQVDVDLAHLGTSVYTKQGEQQVHDILAAALQKAQGLISGSAVTADETAAAIDALTGQYLYNIHGLSYPGPSDTGSAGSTAGSSAAVQQAVNVALSEIGKPYVHGGNGPDVFDCSGLTSFAARAAGVEIPRTAAEQYQQLPHVNPADIQPGDLIFPGAEFNGGAPGHVMMYLGNGQCVAAPYPGQYVRVEPLPSSYAASRWAV</sequence>
<dbReference type="GO" id="GO:0006508">
    <property type="term" value="P:proteolysis"/>
    <property type="evidence" value="ECO:0007669"/>
    <property type="project" value="UniProtKB-KW"/>
</dbReference>
<keyword evidence="2" id="KW-0645">Protease</keyword>
<dbReference type="SUPFAM" id="SSF54001">
    <property type="entry name" value="Cysteine proteinases"/>
    <property type="match status" value="1"/>
</dbReference>
<dbReference type="GO" id="GO:0008234">
    <property type="term" value="F:cysteine-type peptidase activity"/>
    <property type="evidence" value="ECO:0007669"/>
    <property type="project" value="UniProtKB-KW"/>
</dbReference>
<dbReference type="Gene3D" id="3.90.1720.10">
    <property type="entry name" value="endopeptidase domain like (from Nostoc punctiforme)"/>
    <property type="match status" value="1"/>
</dbReference>
<dbReference type="PROSITE" id="PS51935">
    <property type="entry name" value="NLPC_P60"/>
    <property type="match status" value="1"/>
</dbReference>
<evidence type="ECO:0000259" key="6">
    <source>
        <dbReference type="PROSITE" id="PS51935"/>
    </source>
</evidence>
<evidence type="ECO:0000313" key="8">
    <source>
        <dbReference type="Proteomes" id="UP000279275"/>
    </source>
</evidence>
<dbReference type="InterPro" id="IPR000064">
    <property type="entry name" value="NLP_P60_dom"/>
</dbReference>
<dbReference type="InterPro" id="IPR051794">
    <property type="entry name" value="PG_Endopeptidase_C40"/>
</dbReference>
<evidence type="ECO:0000256" key="4">
    <source>
        <dbReference type="ARBA" id="ARBA00022807"/>
    </source>
</evidence>
<proteinExistence type="inferred from homology"/>
<evidence type="ECO:0000256" key="1">
    <source>
        <dbReference type="ARBA" id="ARBA00007074"/>
    </source>
</evidence>
<feature type="domain" description="NlpC/P60" evidence="6">
    <location>
        <begin position="233"/>
        <end position="352"/>
    </location>
</feature>
<evidence type="ECO:0000256" key="3">
    <source>
        <dbReference type="ARBA" id="ARBA00022801"/>
    </source>
</evidence>
<dbReference type="PANTHER" id="PTHR47359">
    <property type="entry name" value="PEPTIDOGLYCAN DL-ENDOPEPTIDASE CWLO"/>
    <property type="match status" value="1"/>
</dbReference>
<reference evidence="7 8" key="1">
    <citation type="submission" date="2018-10" db="EMBL/GenBank/DDBJ databases">
        <title>Isolation from cow dung.</title>
        <authorList>
            <person name="Ling L."/>
        </authorList>
    </citation>
    <scope>NUCLEOTIDE SEQUENCE [LARGE SCALE GENOMIC DNA]</scope>
    <source>
        <strain evidence="7 8">NEAU-LL90</strain>
    </source>
</reference>
<keyword evidence="4" id="KW-0788">Thiol protease</keyword>
<dbReference type="Proteomes" id="UP000279275">
    <property type="component" value="Unassembled WGS sequence"/>
</dbReference>